<dbReference type="VEuPathDB" id="ToxoDB:EAH_00009290"/>
<keyword evidence="3" id="KW-1133">Transmembrane helix</keyword>
<dbReference type="GeneID" id="25268999"/>
<feature type="compositionally biased region" description="Acidic residues" evidence="2">
    <location>
        <begin position="248"/>
        <end position="267"/>
    </location>
</feature>
<keyword evidence="1" id="KW-0175">Coiled coil</keyword>
<feature type="compositionally biased region" description="Low complexity" evidence="2">
    <location>
        <begin position="237"/>
        <end position="246"/>
    </location>
</feature>
<feature type="compositionally biased region" description="Polar residues" evidence="2">
    <location>
        <begin position="918"/>
        <end position="933"/>
    </location>
</feature>
<evidence type="ECO:0000256" key="1">
    <source>
        <dbReference type="SAM" id="Coils"/>
    </source>
</evidence>
<evidence type="ECO:0000313" key="4">
    <source>
        <dbReference type="EMBL" id="CDJ26797.1"/>
    </source>
</evidence>
<evidence type="ECO:0000256" key="2">
    <source>
        <dbReference type="SAM" id="MobiDB-lite"/>
    </source>
</evidence>
<feature type="coiled-coil region" evidence="1">
    <location>
        <begin position="543"/>
        <end position="570"/>
    </location>
</feature>
<feature type="region of interest" description="Disordered" evidence="2">
    <location>
        <begin position="154"/>
        <end position="267"/>
    </location>
</feature>
<keyword evidence="5" id="KW-1185">Reference proteome</keyword>
<feature type="compositionally biased region" description="Low complexity" evidence="2">
    <location>
        <begin position="182"/>
        <end position="195"/>
    </location>
</feature>
<feature type="region of interest" description="Disordered" evidence="2">
    <location>
        <begin position="808"/>
        <end position="1017"/>
    </location>
</feature>
<feature type="compositionally biased region" description="Pro residues" evidence="2">
    <location>
        <begin position="828"/>
        <end position="838"/>
    </location>
</feature>
<dbReference type="Proteomes" id="UP000018050">
    <property type="component" value="Unassembled WGS sequence"/>
</dbReference>
<evidence type="ECO:0000313" key="5">
    <source>
        <dbReference type="Proteomes" id="UP000018050"/>
    </source>
</evidence>
<evidence type="ECO:0000256" key="3">
    <source>
        <dbReference type="SAM" id="Phobius"/>
    </source>
</evidence>
<feature type="compositionally biased region" description="Basic and acidic residues" evidence="2">
    <location>
        <begin position="170"/>
        <end position="181"/>
    </location>
</feature>
<keyword evidence="3" id="KW-0472">Membrane</keyword>
<feature type="compositionally biased region" description="Low complexity" evidence="2">
    <location>
        <begin position="839"/>
        <end position="855"/>
    </location>
</feature>
<reference evidence="4" key="2">
    <citation type="submission" date="2013-10" db="EMBL/GenBank/DDBJ databases">
        <authorList>
            <person name="Aslett M."/>
        </authorList>
    </citation>
    <scope>NUCLEOTIDE SEQUENCE</scope>
    <source>
        <strain evidence="4">Houghton</strain>
    </source>
</reference>
<proteinExistence type="predicted"/>
<feature type="compositionally biased region" description="Acidic residues" evidence="2">
    <location>
        <begin position="991"/>
        <end position="1017"/>
    </location>
</feature>
<accession>U6JRT6</accession>
<gene>
    <name evidence="4" type="ORF">EAH_00009290</name>
</gene>
<dbReference type="EMBL" id="HG670955">
    <property type="protein sequence ID" value="CDJ26797.1"/>
    <property type="molecule type" value="Genomic_DNA"/>
</dbReference>
<protein>
    <submittedName>
        <fullName evidence="4">Uncharacterized protein</fullName>
    </submittedName>
</protein>
<dbReference type="AlphaFoldDB" id="U6JRT6"/>
<reference evidence="4" key="1">
    <citation type="submission" date="2013-10" db="EMBL/GenBank/DDBJ databases">
        <title>Genomic analysis of the causative agents of coccidiosis in chickens.</title>
        <authorList>
            <person name="Reid A.J."/>
            <person name="Blake D."/>
            <person name="Billington K."/>
            <person name="Browne H."/>
            <person name="Dunn M."/>
            <person name="Hung S."/>
            <person name="Kawahara F."/>
            <person name="Miranda-Saavedra D."/>
            <person name="Mourier T."/>
            <person name="Nagra H."/>
            <person name="Otto T.D."/>
            <person name="Rawlings N."/>
            <person name="Sanchez A."/>
            <person name="Sanders M."/>
            <person name="Subramaniam C."/>
            <person name="Tay Y."/>
            <person name="Dear P."/>
            <person name="Doerig C."/>
            <person name="Gruber A."/>
            <person name="Parkinson J."/>
            <person name="Shirley M."/>
            <person name="Wan K.L."/>
            <person name="Berriman M."/>
            <person name="Tomley F."/>
            <person name="Pain A."/>
        </authorList>
    </citation>
    <scope>NUCLEOTIDE SEQUENCE</scope>
    <source>
        <strain evidence="4">Houghton</strain>
    </source>
</reference>
<feature type="transmembrane region" description="Helical" evidence="3">
    <location>
        <begin position="130"/>
        <end position="153"/>
    </location>
</feature>
<name>U6JRT6_EIMAC</name>
<organism evidence="4 5">
    <name type="scientific">Eimeria acervulina</name>
    <name type="common">Coccidian parasite</name>
    <dbReference type="NCBI Taxonomy" id="5801"/>
    <lineage>
        <taxon>Eukaryota</taxon>
        <taxon>Sar</taxon>
        <taxon>Alveolata</taxon>
        <taxon>Apicomplexa</taxon>
        <taxon>Conoidasida</taxon>
        <taxon>Coccidia</taxon>
        <taxon>Eucoccidiorida</taxon>
        <taxon>Eimeriorina</taxon>
        <taxon>Eimeriidae</taxon>
        <taxon>Eimeria</taxon>
    </lineage>
</organism>
<feature type="compositionally biased region" description="Low complexity" evidence="2">
    <location>
        <begin position="863"/>
        <end position="891"/>
    </location>
</feature>
<keyword evidence="3" id="KW-0812">Transmembrane</keyword>
<dbReference type="RefSeq" id="XP_013250820.1">
    <property type="nucleotide sequence ID" value="XM_013395366.1"/>
</dbReference>
<feature type="compositionally biased region" description="Low complexity" evidence="2">
    <location>
        <begin position="203"/>
        <end position="212"/>
    </location>
</feature>
<feature type="compositionally biased region" description="Acidic residues" evidence="2">
    <location>
        <begin position="946"/>
        <end position="958"/>
    </location>
</feature>
<dbReference type="OMA" id="SHEQHET"/>
<sequence length="1017" mass="107501">MYEQKGEQQSSSASAMPQLRRGARSSPVLLLQQQQRAHRRLPLVLLLLLSLLLCRCNLAAAAQNLDGVGGEAGEFEENGVVTTGQPEGAPAAVDVAAPTAGSVPLDDNMGDVVELQGAAASDKSAKWKKFAPAAALLIVLGLILAGLFGGGAAEETKEPVKVEGEEEEETPRGEDEKKETPTTEPAAGETSPTPTEGEEQQQEETPWGPPEQQEQEPEPQQPEPQQPEPQQEEEEQQPTQPELQPGEGEGEEEEEEEEEEEVDEEAIAEQSYRLQTFRGCFFPASSLDTALGLPESAALVADLEQAIQGGMMYRDLALAGDAGALAAFGRANDEASGIVAGLDDLARQTLVALVQKAEECPGAAETADAAVAARPLEQTGAAGYVEAWEQLLGICETGISFWRGEASSVAETLLLHPPLQPGEKEPSMNWVLVADRVGVDAANRSLDEQDTISEVARRLQETALQLLKHHNLGTLEAQLVKVAAQEEVCALMLEGVEHRKKQQGATVEDDSDLQRWLWRQKGCRESLDALQQHLGSVHSAGGFSEANRAVEAAEEALSHLNEMLTTQMDELIGFFGEAGPPTVSELLQEQLHPGEPVTPDEMLAQLPASLGGFDAAAEHTEQLLEGLFASCEVQLGGMGAVPWMPQAVLETMGQQLGAIMKQTQVKKDALITLVGDIQKKDDVGVLLASTEVATKAAAMYGQQRSAVWQLQQDIDALELMNVMVSSTKGSVEEALDAMAGMKVLSPEEQELAAQLEEKMDAAYKAATSATTLADALSAGSQYINAGRKQHDLITKAVLTDTLRRADEAAAGGTSLPFPSPRRVSTRPTMPPPPPPPPTHSSEQASEGVGGQQQEQGQDDEAAEAATAAEGATTAAQEAATTAGEAAAGPEAQGDKQATSAESEEGGGWHERGEGEGATSAQEDMSVFSTQETPPQDPERIAGPVNPDEEAGNEDESGLEEPPIQPQSAVTVGGRGFPPSAALQMLSQPGGQDDDEDEGGVWGDEDADWEEDGGESAA</sequence>
<feature type="compositionally biased region" description="Basic and acidic residues" evidence="2">
    <location>
        <begin position="154"/>
        <end position="163"/>
    </location>
</feature>